<dbReference type="PRINTS" id="PR01130">
    <property type="entry name" value="DERENTRNSPRT"/>
</dbReference>
<evidence type="ECO:0000256" key="3">
    <source>
        <dbReference type="ARBA" id="ARBA00022448"/>
    </source>
</evidence>
<dbReference type="GO" id="GO:0005886">
    <property type="term" value="C:plasma membrane"/>
    <property type="evidence" value="ECO:0007669"/>
    <property type="project" value="TreeGrafter"/>
</dbReference>
<feature type="transmembrane region" description="Helical" evidence="7">
    <location>
        <begin position="441"/>
        <end position="462"/>
    </location>
</feature>
<feature type="transmembrane region" description="Helical" evidence="7">
    <location>
        <begin position="234"/>
        <end position="255"/>
    </location>
</feature>
<feature type="transmembrane region" description="Helical" evidence="7">
    <location>
        <begin position="201"/>
        <end position="228"/>
    </location>
</feature>
<protein>
    <recommendedName>
        <fullName evidence="10">Equilibrative nucleoside transporter 3</fullName>
    </recommendedName>
</protein>
<feature type="transmembrane region" description="Helical" evidence="7">
    <location>
        <begin position="367"/>
        <end position="389"/>
    </location>
</feature>
<gene>
    <name evidence="8" type="ORF">ILUMI_03151</name>
</gene>
<evidence type="ECO:0000256" key="6">
    <source>
        <dbReference type="ARBA" id="ARBA00023136"/>
    </source>
</evidence>
<feature type="transmembrane region" description="Helical" evidence="7">
    <location>
        <begin position="401"/>
        <end position="420"/>
    </location>
</feature>
<dbReference type="Pfam" id="PF01733">
    <property type="entry name" value="Nucleoside_tran"/>
    <property type="match status" value="2"/>
</dbReference>
<comment type="similarity">
    <text evidence="2">Belongs to the SLC29A/ENT transporter (TC 2.A.57) family.</text>
</comment>
<evidence type="ECO:0008006" key="10">
    <source>
        <dbReference type="Google" id="ProtNLM"/>
    </source>
</evidence>
<dbReference type="InterPro" id="IPR002259">
    <property type="entry name" value="Eqnu_transpt"/>
</dbReference>
<dbReference type="Gene3D" id="1.20.1250.20">
    <property type="entry name" value="MFS general substrate transporter like domains"/>
    <property type="match status" value="1"/>
</dbReference>
<feature type="transmembrane region" description="Helical" evidence="7">
    <location>
        <begin position="335"/>
        <end position="355"/>
    </location>
</feature>
<evidence type="ECO:0000256" key="4">
    <source>
        <dbReference type="ARBA" id="ARBA00022692"/>
    </source>
</evidence>
<dbReference type="EMBL" id="VTPC01001121">
    <property type="protein sequence ID" value="KAF2903033.1"/>
    <property type="molecule type" value="Genomic_DNA"/>
</dbReference>
<feature type="transmembrane region" description="Helical" evidence="7">
    <location>
        <begin position="169"/>
        <end position="194"/>
    </location>
</feature>
<dbReference type="AlphaFoldDB" id="A0A8K0DGV7"/>
<evidence type="ECO:0000256" key="2">
    <source>
        <dbReference type="ARBA" id="ARBA00007965"/>
    </source>
</evidence>
<evidence type="ECO:0000313" key="8">
    <source>
        <dbReference type="EMBL" id="KAF2903033.1"/>
    </source>
</evidence>
<evidence type="ECO:0000256" key="5">
    <source>
        <dbReference type="ARBA" id="ARBA00022989"/>
    </source>
</evidence>
<evidence type="ECO:0000256" key="1">
    <source>
        <dbReference type="ARBA" id="ARBA00004141"/>
    </source>
</evidence>
<comment type="subcellular location">
    <subcellularLocation>
        <location evidence="1">Membrane</location>
        <topology evidence="1">Multi-pass membrane protein</topology>
    </subcellularLocation>
</comment>
<keyword evidence="9" id="KW-1185">Reference proteome</keyword>
<keyword evidence="5 7" id="KW-1133">Transmembrane helix</keyword>
<dbReference type="PANTHER" id="PTHR10332">
    <property type="entry name" value="EQUILIBRATIVE NUCLEOSIDE TRANSPORTER"/>
    <property type="match status" value="1"/>
</dbReference>
<reference evidence="8" key="1">
    <citation type="submission" date="2019-08" db="EMBL/GenBank/DDBJ databases">
        <title>The genome of the North American firefly Photinus pyralis.</title>
        <authorList>
            <consortium name="Photinus pyralis genome working group"/>
            <person name="Fallon T.R."/>
            <person name="Sander Lower S.E."/>
            <person name="Weng J.-K."/>
        </authorList>
    </citation>
    <scope>NUCLEOTIDE SEQUENCE</scope>
    <source>
        <strain evidence="8">TRF0915ILg1</strain>
        <tissue evidence="8">Whole body</tissue>
    </source>
</reference>
<dbReference type="PANTHER" id="PTHR10332:SF88">
    <property type="entry name" value="EQUILIBRATIVE NUCLEOSIDE TRANSPORTER 1, ISOFORM A"/>
    <property type="match status" value="1"/>
</dbReference>
<evidence type="ECO:0000256" key="7">
    <source>
        <dbReference type="SAM" id="Phobius"/>
    </source>
</evidence>
<dbReference type="GO" id="GO:0005337">
    <property type="term" value="F:nucleoside transmembrane transporter activity"/>
    <property type="evidence" value="ECO:0007669"/>
    <property type="project" value="InterPro"/>
</dbReference>
<proteinExistence type="inferred from homology"/>
<feature type="transmembrane region" description="Helical" evidence="7">
    <location>
        <begin position="140"/>
        <end position="157"/>
    </location>
</feature>
<keyword evidence="6 7" id="KW-0472">Membrane</keyword>
<dbReference type="OrthoDB" id="46396at2759"/>
<dbReference type="Proteomes" id="UP000801492">
    <property type="component" value="Unassembled WGS sequence"/>
</dbReference>
<feature type="transmembrane region" description="Helical" evidence="7">
    <location>
        <begin position="53"/>
        <end position="74"/>
    </location>
</feature>
<sequence>MEVNTQPLLENSDWESDNEEEIKISNYHEDHHVVPVRNEKPLFKPQEPKDKYFMAYFIFYLLGMTTLLSWNFFITADDYWMYKFRDPNSKLTLVSPPPKRTPLQASFTSYLSIASNLPNIAFLALNTVLSHRISLQTRMIGSLLMMLLLFIITTVFVKVDTDPWQQQFFILTLTTVVLLNASSAVLSGSIFGIIGKFSPKYITAVIGGQALGGMFAAVAEIIALSVGASSVHSAFVYFMVGNIMILISLVCYIVLSKTVFFKFHLSDKMGVSLNEFQNELVRPRIVCYKTIYKKIWPYGISAFLVFAITLCIYPGVTVLIESEGKGHGYKWNDIYFVPVVAYLIFSCGDYLGRLLAGILQWPRKGYLLVTFNLLRLVFIPLLIFCNAQPRGHLPVAFDRDYYYILIIILFAITNGYLANLSVMCAPRVVDQHEKETASSMMAVFIGIGLTVGSAISLIIVRYL</sequence>
<keyword evidence="3" id="KW-0813">Transport</keyword>
<organism evidence="8 9">
    <name type="scientific">Ignelater luminosus</name>
    <name type="common">Cucubano</name>
    <name type="synonym">Pyrophorus luminosus</name>
    <dbReference type="NCBI Taxonomy" id="2038154"/>
    <lineage>
        <taxon>Eukaryota</taxon>
        <taxon>Metazoa</taxon>
        <taxon>Ecdysozoa</taxon>
        <taxon>Arthropoda</taxon>
        <taxon>Hexapoda</taxon>
        <taxon>Insecta</taxon>
        <taxon>Pterygota</taxon>
        <taxon>Neoptera</taxon>
        <taxon>Endopterygota</taxon>
        <taxon>Coleoptera</taxon>
        <taxon>Polyphaga</taxon>
        <taxon>Elateriformia</taxon>
        <taxon>Elateroidea</taxon>
        <taxon>Elateridae</taxon>
        <taxon>Agrypninae</taxon>
        <taxon>Pyrophorini</taxon>
        <taxon>Ignelater</taxon>
    </lineage>
</organism>
<dbReference type="PIRSF" id="PIRSF016379">
    <property type="entry name" value="ENT"/>
    <property type="match status" value="1"/>
</dbReference>
<comment type="caution">
    <text evidence="8">The sequence shown here is derived from an EMBL/GenBank/DDBJ whole genome shotgun (WGS) entry which is preliminary data.</text>
</comment>
<evidence type="ECO:0000313" key="9">
    <source>
        <dbReference type="Proteomes" id="UP000801492"/>
    </source>
</evidence>
<dbReference type="InterPro" id="IPR036259">
    <property type="entry name" value="MFS_trans_sf"/>
</dbReference>
<feature type="transmembrane region" description="Helical" evidence="7">
    <location>
        <begin position="295"/>
        <end position="315"/>
    </location>
</feature>
<accession>A0A8K0DGV7</accession>
<dbReference type="SUPFAM" id="SSF103473">
    <property type="entry name" value="MFS general substrate transporter"/>
    <property type="match status" value="1"/>
</dbReference>
<keyword evidence="4 7" id="KW-0812">Transmembrane</keyword>
<name>A0A8K0DGV7_IGNLU</name>